<evidence type="ECO:0000256" key="6">
    <source>
        <dbReference type="ARBA" id="ARBA00023146"/>
    </source>
</evidence>
<dbReference type="InterPro" id="IPR002306">
    <property type="entry name" value="Trp-tRNA-ligase"/>
</dbReference>
<evidence type="ECO:0000256" key="1">
    <source>
        <dbReference type="ARBA" id="ARBA00005594"/>
    </source>
</evidence>
<dbReference type="PANTHER" id="PTHR43766:SF1">
    <property type="entry name" value="TRYPTOPHAN--TRNA LIGASE, MITOCHONDRIAL"/>
    <property type="match status" value="1"/>
</dbReference>
<keyword evidence="8" id="KW-0963">Cytoplasm</keyword>
<dbReference type="InterPro" id="IPR024109">
    <property type="entry name" value="Trp-tRNA-ligase_bac-type"/>
</dbReference>
<comment type="catalytic activity">
    <reaction evidence="7 8">
        <text>tRNA(Trp) + L-tryptophan + ATP = L-tryptophyl-tRNA(Trp) + AMP + diphosphate + H(+)</text>
        <dbReference type="Rhea" id="RHEA:24080"/>
        <dbReference type="Rhea" id="RHEA-COMP:9671"/>
        <dbReference type="Rhea" id="RHEA-COMP:9705"/>
        <dbReference type="ChEBI" id="CHEBI:15378"/>
        <dbReference type="ChEBI" id="CHEBI:30616"/>
        <dbReference type="ChEBI" id="CHEBI:33019"/>
        <dbReference type="ChEBI" id="CHEBI:57912"/>
        <dbReference type="ChEBI" id="CHEBI:78442"/>
        <dbReference type="ChEBI" id="CHEBI:78535"/>
        <dbReference type="ChEBI" id="CHEBI:456215"/>
        <dbReference type="EC" id="6.1.1.2"/>
    </reaction>
</comment>
<dbReference type="PROSITE" id="PS00178">
    <property type="entry name" value="AA_TRNA_LIGASE_I"/>
    <property type="match status" value="1"/>
</dbReference>
<dbReference type="GO" id="GO:0005737">
    <property type="term" value="C:cytoplasm"/>
    <property type="evidence" value="ECO:0007669"/>
    <property type="project" value="UniProtKB-SubCell"/>
</dbReference>
<feature type="binding site" evidence="8">
    <location>
        <begin position="202"/>
        <end position="206"/>
    </location>
    <ligand>
        <name>ATP</name>
        <dbReference type="ChEBI" id="CHEBI:30616"/>
    </ligand>
</feature>
<evidence type="ECO:0000256" key="8">
    <source>
        <dbReference type="HAMAP-Rule" id="MF_00140"/>
    </source>
</evidence>
<keyword evidence="3 8" id="KW-0547">Nucleotide-binding</keyword>
<comment type="subcellular location">
    <subcellularLocation>
        <location evidence="8">Cytoplasm</location>
    </subcellularLocation>
</comment>
<evidence type="ECO:0000256" key="5">
    <source>
        <dbReference type="ARBA" id="ARBA00022917"/>
    </source>
</evidence>
<feature type="binding site" evidence="8">
    <location>
        <position position="142"/>
    </location>
    <ligand>
        <name>L-tryptophan</name>
        <dbReference type="ChEBI" id="CHEBI:57912"/>
    </ligand>
</feature>
<dbReference type="PANTHER" id="PTHR43766">
    <property type="entry name" value="TRYPTOPHAN--TRNA LIGASE, MITOCHONDRIAL"/>
    <property type="match status" value="1"/>
</dbReference>
<evidence type="ECO:0000313" key="11">
    <source>
        <dbReference type="Proteomes" id="UP000177941"/>
    </source>
</evidence>
<dbReference type="SUPFAM" id="SSF52374">
    <property type="entry name" value="Nucleotidylyl transferase"/>
    <property type="match status" value="1"/>
</dbReference>
<comment type="subunit">
    <text evidence="8">Homodimer.</text>
</comment>
<keyword evidence="6 8" id="KW-0030">Aminoacyl-tRNA synthetase</keyword>
<dbReference type="EMBL" id="MHHS01000034">
    <property type="protein sequence ID" value="OGY36432.1"/>
    <property type="molecule type" value="Genomic_DNA"/>
</dbReference>
<feature type="binding site" evidence="8">
    <location>
        <begin position="24"/>
        <end position="25"/>
    </location>
    <ligand>
        <name>ATP</name>
        <dbReference type="ChEBI" id="CHEBI:30616"/>
    </ligand>
</feature>
<dbReference type="Proteomes" id="UP000177941">
    <property type="component" value="Unassembled WGS sequence"/>
</dbReference>
<name>A0A1G1X8Z4_9BACT</name>
<protein>
    <recommendedName>
        <fullName evidence="8">Tryptophan--tRNA ligase</fullName>
        <ecNumber evidence="8">6.1.1.2</ecNumber>
    </recommendedName>
    <alternativeName>
        <fullName evidence="8">Tryptophanyl-tRNA synthetase</fullName>
        <shortName evidence="8">TrpRS</shortName>
    </alternativeName>
</protein>
<dbReference type="EC" id="6.1.1.2" evidence="8"/>
<sequence length="334" mass="36927">MSTELPSNKTIFSGIQPSGVLHIGNYLGAIQQWIALQDANDAIFCIVDEHAITVPYDPKTLPDRVLDVAATYIAAGIDPEKSIMFIQSHVSAHTELAWLLSTIAPYGNMSRMTQFKEKSKKLSSKDAISLALFSYPVLMAADILLYGTHVVPVGEDQKQHIELTRLLAERFNAQFGETFTIPEPYISQTSARIMSLADATKKMSKSDAEKSYIALTDSPSVIRKKIASAVTDTDTAFSFAKSGPAVKNLLAIYKAFSGKEEQEIEKEFEKKTYKEFKTALADTIIASLEPFQKKYNDIRSEDTELRLILGKGMHRAQGIANATLHQAKKNMGLI</sequence>
<evidence type="ECO:0000256" key="7">
    <source>
        <dbReference type="ARBA" id="ARBA00049929"/>
    </source>
</evidence>
<dbReference type="GO" id="GO:0006436">
    <property type="term" value="P:tryptophanyl-tRNA aminoacylation"/>
    <property type="evidence" value="ECO:0007669"/>
    <property type="project" value="UniProtKB-UniRule"/>
</dbReference>
<evidence type="ECO:0000313" key="10">
    <source>
        <dbReference type="EMBL" id="OGY36432.1"/>
    </source>
</evidence>
<evidence type="ECO:0000256" key="9">
    <source>
        <dbReference type="RuleBase" id="RU363036"/>
    </source>
</evidence>
<dbReference type="GO" id="GO:0004830">
    <property type="term" value="F:tryptophan-tRNA ligase activity"/>
    <property type="evidence" value="ECO:0007669"/>
    <property type="project" value="UniProtKB-UniRule"/>
</dbReference>
<feature type="short sequence motif" description="'KMSKS' region" evidence="8">
    <location>
        <begin position="202"/>
        <end position="206"/>
    </location>
</feature>
<accession>A0A1G1X8Z4</accession>
<dbReference type="HAMAP" id="MF_00140_B">
    <property type="entry name" value="Trp_tRNA_synth_B"/>
    <property type="match status" value="1"/>
</dbReference>
<organism evidence="10 11">
    <name type="scientific">Candidatus Andersenbacteria bacterium RIFCSPHIGHO2_12_FULL_45_11b</name>
    <dbReference type="NCBI Taxonomy" id="1797282"/>
    <lineage>
        <taxon>Bacteria</taxon>
        <taxon>Candidatus Anderseniibacteriota</taxon>
    </lineage>
</organism>
<dbReference type="CDD" id="cd00806">
    <property type="entry name" value="TrpRS_core"/>
    <property type="match status" value="1"/>
</dbReference>
<feature type="short sequence motif" description="'HIGH' region" evidence="8">
    <location>
        <begin position="17"/>
        <end position="25"/>
    </location>
</feature>
<gene>
    <name evidence="8" type="primary">trpS</name>
    <name evidence="10" type="ORF">A3E36_03485</name>
</gene>
<keyword evidence="2 8" id="KW-0436">Ligase</keyword>
<evidence type="ECO:0000256" key="3">
    <source>
        <dbReference type="ARBA" id="ARBA00022741"/>
    </source>
</evidence>
<dbReference type="Gene3D" id="3.40.50.620">
    <property type="entry name" value="HUPs"/>
    <property type="match status" value="1"/>
</dbReference>
<dbReference type="InterPro" id="IPR014729">
    <property type="entry name" value="Rossmann-like_a/b/a_fold"/>
</dbReference>
<feature type="binding site" evidence="8">
    <location>
        <begin position="154"/>
        <end position="156"/>
    </location>
    <ligand>
        <name>ATP</name>
        <dbReference type="ChEBI" id="CHEBI:30616"/>
    </ligand>
</feature>
<feature type="binding site" evidence="8">
    <location>
        <begin position="16"/>
        <end position="18"/>
    </location>
    <ligand>
        <name>ATP</name>
        <dbReference type="ChEBI" id="CHEBI:30616"/>
    </ligand>
</feature>
<evidence type="ECO:0000256" key="4">
    <source>
        <dbReference type="ARBA" id="ARBA00022840"/>
    </source>
</evidence>
<dbReference type="AlphaFoldDB" id="A0A1G1X8Z4"/>
<comment type="similarity">
    <text evidence="1 8 9">Belongs to the class-I aminoacyl-tRNA synthetase family.</text>
</comment>
<feature type="binding site" evidence="8">
    <location>
        <position position="193"/>
    </location>
    <ligand>
        <name>ATP</name>
        <dbReference type="ChEBI" id="CHEBI:30616"/>
    </ligand>
</feature>
<dbReference type="Gene3D" id="1.10.240.10">
    <property type="entry name" value="Tyrosyl-Transfer RNA Synthetase"/>
    <property type="match status" value="1"/>
</dbReference>
<comment type="caution">
    <text evidence="10">The sequence shown here is derived from an EMBL/GenBank/DDBJ whole genome shotgun (WGS) entry which is preliminary data.</text>
</comment>
<keyword evidence="5 8" id="KW-0648">Protein biosynthesis</keyword>
<reference evidence="10 11" key="1">
    <citation type="journal article" date="2016" name="Nat. Commun.">
        <title>Thousands of microbial genomes shed light on interconnected biogeochemical processes in an aquifer system.</title>
        <authorList>
            <person name="Anantharaman K."/>
            <person name="Brown C.T."/>
            <person name="Hug L.A."/>
            <person name="Sharon I."/>
            <person name="Castelle C.J."/>
            <person name="Probst A.J."/>
            <person name="Thomas B.C."/>
            <person name="Singh A."/>
            <person name="Wilkins M.J."/>
            <person name="Karaoz U."/>
            <person name="Brodie E.L."/>
            <person name="Williams K.H."/>
            <person name="Hubbard S.S."/>
            <person name="Banfield J.F."/>
        </authorList>
    </citation>
    <scope>NUCLEOTIDE SEQUENCE [LARGE SCALE GENOMIC DNA]</scope>
</reference>
<dbReference type="InterPro" id="IPR001412">
    <property type="entry name" value="aa-tRNA-synth_I_CS"/>
</dbReference>
<dbReference type="Pfam" id="PF00579">
    <property type="entry name" value="tRNA-synt_1b"/>
    <property type="match status" value="1"/>
</dbReference>
<dbReference type="InterPro" id="IPR002305">
    <property type="entry name" value="aa-tRNA-synth_Ic"/>
</dbReference>
<comment type="function">
    <text evidence="8">Catalyzes the attachment of tryptophan to tRNA(Trp).</text>
</comment>
<dbReference type="PRINTS" id="PR01039">
    <property type="entry name" value="TRNASYNTHTRP"/>
</dbReference>
<dbReference type="FunFam" id="1.10.240.10:FF:000002">
    <property type="entry name" value="Tryptophan--tRNA ligase"/>
    <property type="match status" value="1"/>
</dbReference>
<dbReference type="NCBIfam" id="TIGR00233">
    <property type="entry name" value="trpS"/>
    <property type="match status" value="1"/>
</dbReference>
<evidence type="ECO:0000256" key="2">
    <source>
        <dbReference type="ARBA" id="ARBA00022598"/>
    </source>
</evidence>
<dbReference type="InterPro" id="IPR050203">
    <property type="entry name" value="Trp-tRNA_synthetase"/>
</dbReference>
<keyword evidence="4 8" id="KW-0067">ATP-binding</keyword>
<dbReference type="GO" id="GO:0005524">
    <property type="term" value="F:ATP binding"/>
    <property type="evidence" value="ECO:0007669"/>
    <property type="project" value="UniProtKB-UniRule"/>
</dbReference>
<proteinExistence type="inferred from homology"/>